<name>A0ABT7H6V8_9GAMM</name>
<accession>A0ABT7H6V8</accession>
<organism evidence="1 2">
    <name type="scientific">Marinobacter albus</name>
    <dbReference type="NCBI Taxonomy" id="3030833"/>
    <lineage>
        <taxon>Bacteria</taxon>
        <taxon>Pseudomonadati</taxon>
        <taxon>Pseudomonadota</taxon>
        <taxon>Gammaproteobacteria</taxon>
        <taxon>Pseudomonadales</taxon>
        <taxon>Marinobacteraceae</taxon>
        <taxon>Marinobacter</taxon>
    </lineage>
</organism>
<dbReference type="Proteomes" id="UP001223547">
    <property type="component" value="Unassembled WGS sequence"/>
</dbReference>
<reference evidence="1 2" key="1">
    <citation type="submission" date="2023-05" db="EMBL/GenBank/DDBJ databases">
        <title>Marinobacter albus sp. nov., a marine bacterium isolated from sand in a coastal intertidal zone of huludao.</title>
        <authorList>
            <person name="Deng T."/>
        </authorList>
    </citation>
    <scope>NUCLEOTIDE SEQUENCE [LARGE SCALE GENOMIC DNA]</scope>
    <source>
        <strain evidence="1 2">M216</strain>
    </source>
</reference>
<evidence type="ECO:0008006" key="3">
    <source>
        <dbReference type="Google" id="ProtNLM"/>
    </source>
</evidence>
<sequence length="197" mass="22934">MSPENRVEEFLEKYKLRPERFTSAEMASGKTPDFRVFSGNDLELYCEVKSPDEDTWLDDQLDQAMPEEIVGGLRKDPTFNRLTAHIHKARKQFDAVNPNEAFPNVLAFYNQDENSGFLDLLAVTTGNFFSEDGSVFPIYKNYSEGLVKRDVEKIHLVIWLDKHKPHRFWFNTMNSKFQDSLCSRFGFDPEKLQLVHS</sequence>
<dbReference type="EMBL" id="JASSQD010000001">
    <property type="protein sequence ID" value="MDK9556094.1"/>
    <property type="molecule type" value="Genomic_DNA"/>
</dbReference>
<keyword evidence="2" id="KW-1185">Reference proteome</keyword>
<dbReference type="RefSeq" id="WP_285366849.1">
    <property type="nucleotide sequence ID" value="NZ_JASSQD010000001.1"/>
</dbReference>
<gene>
    <name evidence="1" type="ORF">QQF73_00555</name>
</gene>
<comment type="caution">
    <text evidence="1">The sequence shown here is derived from an EMBL/GenBank/DDBJ whole genome shotgun (WGS) entry which is preliminary data.</text>
</comment>
<protein>
    <recommendedName>
        <fullName evidence="3">Restriction endonuclease</fullName>
    </recommendedName>
</protein>
<evidence type="ECO:0000313" key="1">
    <source>
        <dbReference type="EMBL" id="MDK9556094.1"/>
    </source>
</evidence>
<proteinExistence type="predicted"/>
<evidence type="ECO:0000313" key="2">
    <source>
        <dbReference type="Proteomes" id="UP001223547"/>
    </source>
</evidence>